<accession>A0A4Y7PZH2</accession>
<feature type="region of interest" description="Disordered" evidence="1">
    <location>
        <begin position="1"/>
        <end position="51"/>
    </location>
</feature>
<keyword evidence="2" id="KW-0812">Transmembrane</keyword>
<dbReference type="STRING" id="50990.A0A4Y7PZH2"/>
<evidence type="ECO:0000256" key="2">
    <source>
        <dbReference type="SAM" id="Phobius"/>
    </source>
</evidence>
<organism evidence="3 4">
    <name type="scientific">Rickenella mellea</name>
    <dbReference type="NCBI Taxonomy" id="50990"/>
    <lineage>
        <taxon>Eukaryota</taxon>
        <taxon>Fungi</taxon>
        <taxon>Dikarya</taxon>
        <taxon>Basidiomycota</taxon>
        <taxon>Agaricomycotina</taxon>
        <taxon>Agaricomycetes</taxon>
        <taxon>Hymenochaetales</taxon>
        <taxon>Rickenellaceae</taxon>
        <taxon>Rickenella</taxon>
    </lineage>
</organism>
<feature type="transmembrane region" description="Helical" evidence="2">
    <location>
        <begin position="509"/>
        <end position="532"/>
    </location>
</feature>
<gene>
    <name evidence="3" type="ORF">BD410DRAFT_872067</name>
</gene>
<proteinExistence type="predicted"/>
<feature type="compositionally biased region" description="Polar residues" evidence="1">
    <location>
        <begin position="22"/>
        <end position="39"/>
    </location>
</feature>
<dbReference type="AlphaFoldDB" id="A0A4Y7PZH2"/>
<dbReference type="InterPro" id="IPR021840">
    <property type="entry name" value="DUF3433"/>
</dbReference>
<dbReference type="EMBL" id="ML170188">
    <property type="protein sequence ID" value="TDL20471.1"/>
    <property type="molecule type" value="Genomic_DNA"/>
</dbReference>
<feature type="transmembrane region" description="Helical" evidence="2">
    <location>
        <begin position="71"/>
        <end position="94"/>
    </location>
</feature>
<reference evidence="3 4" key="1">
    <citation type="submission" date="2018-06" db="EMBL/GenBank/DDBJ databases">
        <title>A transcriptomic atlas of mushroom development highlights an independent origin of complex multicellularity.</title>
        <authorList>
            <consortium name="DOE Joint Genome Institute"/>
            <person name="Krizsan K."/>
            <person name="Almasi E."/>
            <person name="Merenyi Z."/>
            <person name="Sahu N."/>
            <person name="Viragh M."/>
            <person name="Koszo T."/>
            <person name="Mondo S."/>
            <person name="Kiss B."/>
            <person name="Balint B."/>
            <person name="Kues U."/>
            <person name="Barry K."/>
            <person name="Hegedus J.C."/>
            <person name="Henrissat B."/>
            <person name="Johnson J."/>
            <person name="Lipzen A."/>
            <person name="Ohm R."/>
            <person name="Nagy I."/>
            <person name="Pangilinan J."/>
            <person name="Yan J."/>
            <person name="Xiong Y."/>
            <person name="Grigoriev I.V."/>
            <person name="Hibbett D.S."/>
            <person name="Nagy L.G."/>
        </authorList>
    </citation>
    <scope>NUCLEOTIDE SEQUENCE [LARGE SCALE GENOMIC DNA]</scope>
    <source>
        <strain evidence="3 4">SZMC22713</strain>
    </source>
</reference>
<keyword evidence="2" id="KW-0472">Membrane</keyword>
<dbReference type="OrthoDB" id="3248909at2759"/>
<sequence length="634" mass="69760">MSSDYTQHTQWSLKSAGPKESAQFTARSGTPSLQSNTRRSQSHRDTIHMIPTPGVGAEWSEHVQSWELRRWIVYPAGLFMIALGFVVIFARLGSVRYNGYQVPVKNAISFAGPEFLTSFFPILLVAPLGWLWIAIDWEVKSFYPYISMARGNVPAQDSVLLDYIRMKSVFSKLDEDVYESFCQLNLCYMVFSHASAQTGNPGQSHLSPHITSSTSRWALGLDPSYATLNNFLAAAGYADSNVTNGLNNPLFVVDKFAIADFQAPNDQFLTSKLTVNTTGIKSEANCTVPSALQLLPSADNFYTISANSTSGCSVLLPINQTNAAEQYGVTLVPNCGPNPADSVFFQPIFFWFFHTRMDNNQWEARGIFCEPFIETYNVTATLDLDRNNLAISEVGAKIDVTNSVNNITGPPLSGKAFNGVVFPPAPDAFTTSRAVSIASTISGAIFRAAERSNTLQSVFDSPSGFLALTYTVYTQHLSILAKSTYFLPVRKDIPANLILLRPRLSVEKLAAYGLSTILITVGIMGLSLVTWFRHERKRIYLHAFPGSIAAALALTSRSGFGELLVPYDTRWTMKTKLDGLRFSLDSRTGAIIADDDVKEDRETTVLGSKELTIPLLGHDQTFSGLIQHHSSPEP</sequence>
<evidence type="ECO:0000313" key="3">
    <source>
        <dbReference type="EMBL" id="TDL20471.1"/>
    </source>
</evidence>
<keyword evidence="4" id="KW-1185">Reference proteome</keyword>
<dbReference type="VEuPathDB" id="FungiDB:BD410DRAFT_872067"/>
<evidence type="ECO:0000313" key="4">
    <source>
        <dbReference type="Proteomes" id="UP000294933"/>
    </source>
</evidence>
<dbReference type="Pfam" id="PF11915">
    <property type="entry name" value="DUF3433"/>
    <property type="match status" value="1"/>
</dbReference>
<keyword evidence="2" id="KW-1133">Transmembrane helix</keyword>
<evidence type="ECO:0000256" key="1">
    <source>
        <dbReference type="SAM" id="MobiDB-lite"/>
    </source>
</evidence>
<protein>
    <submittedName>
        <fullName evidence="3">Uncharacterized protein</fullName>
    </submittedName>
</protein>
<feature type="compositionally biased region" description="Polar residues" evidence="1">
    <location>
        <begin position="1"/>
        <end position="13"/>
    </location>
</feature>
<dbReference type="Proteomes" id="UP000294933">
    <property type="component" value="Unassembled WGS sequence"/>
</dbReference>
<feature type="transmembrane region" description="Helical" evidence="2">
    <location>
        <begin position="115"/>
        <end position="135"/>
    </location>
</feature>
<name>A0A4Y7PZH2_9AGAM</name>